<dbReference type="PANTHER" id="PTHR31751">
    <property type="entry name" value="SI:CH211-108C17.2-RELATED-RELATED"/>
    <property type="match status" value="1"/>
</dbReference>
<gene>
    <name evidence="8" type="ORF">PMEA_00026291</name>
</gene>
<dbReference type="EMBL" id="CALNXJ010000005">
    <property type="protein sequence ID" value="CAH3039706.1"/>
    <property type="molecule type" value="Genomic_DNA"/>
</dbReference>
<dbReference type="InterPro" id="IPR006612">
    <property type="entry name" value="THAP_Znf"/>
</dbReference>
<dbReference type="Proteomes" id="UP001159428">
    <property type="component" value="Unassembled WGS sequence"/>
</dbReference>
<keyword evidence="9" id="KW-1185">Reference proteome</keyword>
<protein>
    <recommendedName>
        <fullName evidence="7">THAP-type domain-containing protein</fullName>
    </recommendedName>
</protein>
<keyword evidence="4 5" id="KW-0238">DNA-binding</keyword>
<dbReference type="PROSITE" id="PS50950">
    <property type="entry name" value="ZF_THAP"/>
    <property type="match status" value="1"/>
</dbReference>
<evidence type="ECO:0000256" key="6">
    <source>
        <dbReference type="SAM" id="MobiDB-lite"/>
    </source>
</evidence>
<dbReference type="GO" id="GO:0003677">
    <property type="term" value="F:DNA binding"/>
    <property type="evidence" value="ECO:0007669"/>
    <property type="project" value="UniProtKB-UniRule"/>
</dbReference>
<evidence type="ECO:0000313" key="8">
    <source>
        <dbReference type="EMBL" id="CAH3039706.1"/>
    </source>
</evidence>
<sequence>MVYCAAFDCNNDSRYTTGISYHCFPRDEALRSQWLEKISRADLVVSKNSRLCSEHFIPDCYERDLKAEILGLKPRSTLKPGAIPTVFSHRRPSKRPRLSSEKRSEEKVRKEYIASITAQPSCGIEEHAASALEQPAPVDVVNCGASTSTSDSPLYPFPHDLGPKSTLVESQAVQVNLPNKGVDFGIQVNLRGLHLMMKSTDTQVEVDVSESSTQTEEVFLPEIEDNKEEATEAAASPEVSPRKDSIYLPTKQEDSDDSNLSGSDNEHQGETKCEKPQDDTKYIVFKQELFKLFKYCPECGAVVIKRNQSTQGSQLFVTLECMNNHKYSWQSQPMLEGMAAGNLLLSSSILLSGSTFTKVASLADILNLKIFSEKTFYNIQNKYLLPVINEFWLKEQNSTFSELGGRDLWLSGDGRCDSPGHNAKYGTYTMIDQKTDKIVDFKVVQVSEVNNSNAMEREGFKHCMENINEKGGENYGCCN</sequence>
<dbReference type="SUPFAM" id="SSF57716">
    <property type="entry name" value="Glucocorticoid receptor-like (DNA-binding domain)"/>
    <property type="match status" value="1"/>
</dbReference>
<dbReference type="Pfam" id="PF05485">
    <property type="entry name" value="THAP"/>
    <property type="match status" value="1"/>
</dbReference>
<evidence type="ECO:0000256" key="5">
    <source>
        <dbReference type="PROSITE-ProRule" id="PRU00309"/>
    </source>
</evidence>
<proteinExistence type="predicted"/>
<feature type="region of interest" description="Disordered" evidence="6">
    <location>
        <begin position="208"/>
        <end position="275"/>
    </location>
</feature>
<feature type="compositionally biased region" description="Basic residues" evidence="6">
    <location>
        <begin position="88"/>
        <end position="97"/>
    </location>
</feature>
<name>A0AAU9VW27_9CNID</name>
<dbReference type="InterPro" id="IPR038441">
    <property type="entry name" value="THAP_Znf_sf"/>
</dbReference>
<keyword evidence="1" id="KW-0479">Metal-binding</keyword>
<comment type="caution">
    <text evidence="8">The sequence shown here is derived from an EMBL/GenBank/DDBJ whole genome shotgun (WGS) entry which is preliminary data.</text>
</comment>
<feature type="domain" description="THAP-type" evidence="7">
    <location>
        <begin position="1"/>
        <end position="87"/>
    </location>
</feature>
<dbReference type="AlphaFoldDB" id="A0AAU9VW27"/>
<feature type="region of interest" description="Disordered" evidence="6">
    <location>
        <begin position="81"/>
        <end position="106"/>
    </location>
</feature>
<feature type="compositionally biased region" description="Basic and acidic residues" evidence="6">
    <location>
        <begin position="264"/>
        <end position="275"/>
    </location>
</feature>
<dbReference type="SMART" id="SM00692">
    <property type="entry name" value="DM3"/>
    <property type="match status" value="1"/>
</dbReference>
<evidence type="ECO:0000256" key="2">
    <source>
        <dbReference type="ARBA" id="ARBA00022771"/>
    </source>
</evidence>
<evidence type="ECO:0000256" key="1">
    <source>
        <dbReference type="ARBA" id="ARBA00022723"/>
    </source>
</evidence>
<evidence type="ECO:0000259" key="7">
    <source>
        <dbReference type="PROSITE" id="PS50950"/>
    </source>
</evidence>
<organism evidence="8 9">
    <name type="scientific">Pocillopora meandrina</name>
    <dbReference type="NCBI Taxonomy" id="46732"/>
    <lineage>
        <taxon>Eukaryota</taxon>
        <taxon>Metazoa</taxon>
        <taxon>Cnidaria</taxon>
        <taxon>Anthozoa</taxon>
        <taxon>Hexacorallia</taxon>
        <taxon>Scleractinia</taxon>
        <taxon>Astrocoeniina</taxon>
        <taxon>Pocilloporidae</taxon>
        <taxon>Pocillopora</taxon>
    </lineage>
</organism>
<dbReference type="Gene3D" id="6.20.210.20">
    <property type="entry name" value="THAP domain"/>
    <property type="match status" value="1"/>
</dbReference>
<evidence type="ECO:0000256" key="3">
    <source>
        <dbReference type="ARBA" id="ARBA00022833"/>
    </source>
</evidence>
<keyword evidence="3" id="KW-0862">Zinc</keyword>
<dbReference type="SMART" id="SM00980">
    <property type="entry name" value="THAP"/>
    <property type="match status" value="1"/>
</dbReference>
<reference evidence="8 9" key="1">
    <citation type="submission" date="2022-05" db="EMBL/GenBank/DDBJ databases">
        <authorList>
            <consortium name="Genoscope - CEA"/>
            <person name="William W."/>
        </authorList>
    </citation>
    <scope>NUCLEOTIDE SEQUENCE [LARGE SCALE GENOMIC DNA]</scope>
</reference>
<dbReference type="GO" id="GO:0008270">
    <property type="term" value="F:zinc ion binding"/>
    <property type="evidence" value="ECO:0007669"/>
    <property type="project" value="UniProtKB-KW"/>
</dbReference>
<dbReference type="PANTHER" id="PTHR31751:SF42">
    <property type="entry name" value="PROTEIN CBG10204"/>
    <property type="match status" value="1"/>
</dbReference>
<evidence type="ECO:0000313" key="9">
    <source>
        <dbReference type="Proteomes" id="UP001159428"/>
    </source>
</evidence>
<keyword evidence="2 5" id="KW-0863">Zinc-finger</keyword>
<evidence type="ECO:0000256" key="4">
    <source>
        <dbReference type="ARBA" id="ARBA00023125"/>
    </source>
</evidence>
<accession>A0AAU9VW27</accession>